<comment type="cofactor">
    <cofactor evidence="1 8">
        <name>Mg(2+)</name>
        <dbReference type="ChEBI" id="CHEBI:18420"/>
    </cofactor>
</comment>
<comment type="similarity">
    <text evidence="2">Belongs to the HAD-like hydrolase superfamily. PHOSPHO family.</text>
</comment>
<dbReference type="InterPro" id="IPR036412">
    <property type="entry name" value="HAD-like_sf"/>
</dbReference>
<dbReference type="NCBIfam" id="TIGR01489">
    <property type="entry name" value="DKMTPPase-SF"/>
    <property type="match status" value="1"/>
</dbReference>
<name>A0A8C6S2Z2_9GOBI</name>
<keyword evidence="5 8" id="KW-0460">Magnesium</keyword>
<reference evidence="9" key="2">
    <citation type="submission" date="2025-09" db="UniProtKB">
        <authorList>
            <consortium name="Ensembl"/>
        </authorList>
    </citation>
    <scope>IDENTIFICATION</scope>
</reference>
<protein>
    <submittedName>
        <fullName evidence="9">Phosphatase, orphan 2</fullName>
    </submittedName>
</protein>
<dbReference type="InterPro" id="IPR016965">
    <property type="entry name" value="Pase_PHOSPHO-typ"/>
</dbReference>
<evidence type="ECO:0000256" key="8">
    <source>
        <dbReference type="PIRSR" id="PIRSR031051-3"/>
    </source>
</evidence>
<reference evidence="9" key="1">
    <citation type="submission" date="2025-08" db="UniProtKB">
        <authorList>
            <consortium name="Ensembl"/>
        </authorList>
    </citation>
    <scope>IDENTIFICATION</scope>
</reference>
<sequence length="242" mass="27230">MKTLIVFDFDHTLVDENSDMWVIRCLPHGMLPDSVENSYRKGHWTEYMGTVMKYIGEQNVTPDQICSVMETIPFTDGMKDLLTHISEHKTSIDCLVVSDSNSLFIEWILRASGLDSAVDKVFTNPATINDQGYMEVRRHHAHNCAKCPVNMCKKEVLALYLSEQSDGGVEYKRVFYVGDGGNDLCPTACLREQDVVMPRKGYSLEKHLARLEKQPGSPLKPSVVAWSSGIEILQELKASVQS</sequence>
<evidence type="ECO:0000313" key="9">
    <source>
        <dbReference type="Ensembl" id="ENSNMLP00000000984.1"/>
    </source>
</evidence>
<organism evidence="9 10">
    <name type="scientific">Neogobius melanostomus</name>
    <name type="common">round goby</name>
    <dbReference type="NCBI Taxonomy" id="47308"/>
    <lineage>
        <taxon>Eukaryota</taxon>
        <taxon>Metazoa</taxon>
        <taxon>Chordata</taxon>
        <taxon>Craniata</taxon>
        <taxon>Vertebrata</taxon>
        <taxon>Euteleostomi</taxon>
        <taxon>Actinopterygii</taxon>
        <taxon>Neopterygii</taxon>
        <taxon>Teleostei</taxon>
        <taxon>Neoteleostei</taxon>
        <taxon>Acanthomorphata</taxon>
        <taxon>Gobiaria</taxon>
        <taxon>Gobiiformes</taxon>
        <taxon>Gobioidei</taxon>
        <taxon>Gobiidae</taxon>
        <taxon>Benthophilinae</taxon>
        <taxon>Neogobiini</taxon>
        <taxon>Neogobius</taxon>
    </lineage>
</organism>
<evidence type="ECO:0000256" key="3">
    <source>
        <dbReference type="ARBA" id="ARBA00022723"/>
    </source>
</evidence>
<dbReference type="InterPro" id="IPR023214">
    <property type="entry name" value="HAD_sf"/>
</dbReference>
<dbReference type="InterPro" id="IPR006384">
    <property type="entry name" value="HAD_hydro_PyrdxlP_Pase-like"/>
</dbReference>
<feature type="binding site" evidence="8">
    <location>
        <position position="8"/>
    </location>
    <ligand>
        <name>Mg(2+)</name>
        <dbReference type="ChEBI" id="CHEBI:18420"/>
    </ligand>
</feature>
<evidence type="ECO:0000256" key="1">
    <source>
        <dbReference type="ARBA" id="ARBA00001946"/>
    </source>
</evidence>
<dbReference type="GO" id="GO:0046872">
    <property type="term" value="F:metal ion binding"/>
    <property type="evidence" value="ECO:0007669"/>
    <property type="project" value="UniProtKB-KW"/>
</dbReference>
<evidence type="ECO:0000256" key="5">
    <source>
        <dbReference type="ARBA" id="ARBA00022842"/>
    </source>
</evidence>
<dbReference type="NCBIfam" id="TIGR01488">
    <property type="entry name" value="HAD-SF-IB"/>
    <property type="match status" value="1"/>
</dbReference>
<evidence type="ECO:0000256" key="4">
    <source>
        <dbReference type="ARBA" id="ARBA00022801"/>
    </source>
</evidence>
<keyword evidence="10" id="KW-1185">Reference proteome</keyword>
<feature type="binding site" evidence="7">
    <location>
        <position position="99"/>
    </location>
    <ligand>
        <name>substrate</name>
    </ligand>
</feature>
<dbReference type="PIRSF" id="PIRSF031051">
    <property type="entry name" value="PyrdxlP_Pase_PHOSPHO2"/>
    <property type="match status" value="1"/>
</dbReference>
<evidence type="ECO:0000256" key="6">
    <source>
        <dbReference type="PIRSR" id="PIRSR031051-1"/>
    </source>
</evidence>
<evidence type="ECO:0000256" key="7">
    <source>
        <dbReference type="PIRSR" id="PIRSR031051-2"/>
    </source>
</evidence>
<dbReference type="SUPFAM" id="SSF56784">
    <property type="entry name" value="HAD-like"/>
    <property type="match status" value="1"/>
</dbReference>
<dbReference type="PANTHER" id="PTHR20889">
    <property type="entry name" value="PHOSPHATASE, ORPHAN 1, 2"/>
    <property type="match status" value="1"/>
</dbReference>
<feature type="active site" description="Proton donor" evidence="6">
    <location>
        <position position="10"/>
    </location>
</feature>
<feature type="binding site" evidence="8">
    <location>
        <position position="10"/>
    </location>
    <ligand>
        <name>Mg(2+)</name>
        <dbReference type="ChEBI" id="CHEBI:18420"/>
    </ligand>
</feature>
<feature type="binding site" evidence="7">
    <location>
        <position position="19"/>
    </location>
    <ligand>
        <name>substrate</name>
    </ligand>
</feature>
<dbReference type="PANTHER" id="PTHR20889:SF1">
    <property type="entry name" value="PYRIDOXAL PHOSPHATE PHOSPHATASE PHOSPHO2"/>
    <property type="match status" value="1"/>
</dbReference>
<dbReference type="Proteomes" id="UP000694523">
    <property type="component" value="Unplaced"/>
</dbReference>
<feature type="binding site" evidence="8">
    <location>
        <position position="179"/>
    </location>
    <ligand>
        <name>Mg(2+)</name>
        <dbReference type="ChEBI" id="CHEBI:18420"/>
    </ligand>
</feature>
<keyword evidence="3 8" id="KW-0479">Metal-binding</keyword>
<evidence type="ECO:0000256" key="2">
    <source>
        <dbReference type="ARBA" id="ARBA00008541"/>
    </source>
</evidence>
<dbReference type="GO" id="GO:0016791">
    <property type="term" value="F:phosphatase activity"/>
    <property type="evidence" value="ECO:0007669"/>
    <property type="project" value="InterPro"/>
</dbReference>
<feature type="active site" description="Nucleophile" evidence="6">
    <location>
        <position position="8"/>
    </location>
</feature>
<accession>A0A8C6S2Z2</accession>
<dbReference type="Pfam" id="PF06888">
    <property type="entry name" value="Put_Phosphatase"/>
    <property type="match status" value="1"/>
</dbReference>
<keyword evidence="4" id="KW-0378">Hydrolase</keyword>
<dbReference type="AlphaFoldDB" id="A0A8C6S2Z2"/>
<dbReference type="Gene3D" id="3.40.50.1000">
    <property type="entry name" value="HAD superfamily/HAD-like"/>
    <property type="match status" value="1"/>
</dbReference>
<dbReference type="Ensembl" id="ENSNMLT00000001152.1">
    <property type="protein sequence ID" value="ENSNMLP00000000984.1"/>
    <property type="gene ID" value="ENSNMLG00000000802.1"/>
</dbReference>
<proteinExistence type="inferred from homology"/>
<evidence type="ECO:0000313" key="10">
    <source>
        <dbReference type="Proteomes" id="UP000694523"/>
    </source>
</evidence>